<comment type="caution">
    <text evidence="3">The sequence shown here is derived from an EMBL/GenBank/DDBJ whole genome shotgun (WGS) entry which is preliminary data.</text>
</comment>
<dbReference type="Proteomes" id="UP001152747">
    <property type="component" value="Unassembled WGS sequence"/>
</dbReference>
<keyword evidence="2" id="KW-1133">Transmembrane helix</keyword>
<feature type="coiled-coil region" evidence="1">
    <location>
        <begin position="45"/>
        <end position="107"/>
    </location>
</feature>
<proteinExistence type="predicted"/>
<dbReference type="EMBL" id="CANHGI010000001">
    <property type="protein sequence ID" value="CAI5438322.1"/>
    <property type="molecule type" value="Genomic_DNA"/>
</dbReference>
<name>A0A9P1MVE6_9PELO</name>
<evidence type="ECO:0000313" key="3">
    <source>
        <dbReference type="EMBL" id="CAI5438322.1"/>
    </source>
</evidence>
<evidence type="ECO:0000313" key="4">
    <source>
        <dbReference type="Proteomes" id="UP001152747"/>
    </source>
</evidence>
<evidence type="ECO:0000256" key="1">
    <source>
        <dbReference type="SAM" id="Coils"/>
    </source>
</evidence>
<protein>
    <submittedName>
        <fullName evidence="3">Uncharacterized protein</fullName>
    </submittedName>
</protein>
<keyword evidence="2" id="KW-0472">Membrane</keyword>
<feature type="transmembrane region" description="Helical" evidence="2">
    <location>
        <begin position="110"/>
        <end position="127"/>
    </location>
</feature>
<keyword evidence="4" id="KW-1185">Reference proteome</keyword>
<keyword evidence="2" id="KW-0812">Transmembrane</keyword>
<reference evidence="3" key="1">
    <citation type="submission" date="2022-11" db="EMBL/GenBank/DDBJ databases">
        <authorList>
            <person name="Kikuchi T."/>
        </authorList>
    </citation>
    <scope>NUCLEOTIDE SEQUENCE</scope>
    <source>
        <strain evidence="3">PS1010</strain>
    </source>
</reference>
<accession>A0A9P1MVE6</accession>
<dbReference type="AlphaFoldDB" id="A0A9P1MVE6"/>
<gene>
    <name evidence="3" type="ORF">CAMP_LOCUS959</name>
</gene>
<sequence>MRLPRIAKKYRAQLSNISRRNKPPANMPILVEENAIGADDYDMTSESALKLLEKMEQKMAQISDEKMKLELKVQILKIQLNGRDHLIESMKNFIEKLKREKNEDLRQKNIKINVLIILIILLFVKIFDFEQFYRK</sequence>
<keyword evidence="1" id="KW-0175">Coiled coil</keyword>
<evidence type="ECO:0000256" key="2">
    <source>
        <dbReference type="SAM" id="Phobius"/>
    </source>
</evidence>
<organism evidence="3 4">
    <name type="scientific">Caenorhabditis angaria</name>
    <dbReference type="NCBI Taxonomy" id="860376"/>
    <lineage>
        <taxon>Eukaryota</taxon>
        <taxon>Metazoa</taxon>
        <taxon>Ecdysozoa</taxon>
        <taxon>Nematoda</taxon>
        <taxon>Chromadorea</taxon>
        <taxon>Rhabditida</taxon>
        <taxon>Rhabditina</taxon>
        <taxon>Rhabditomorpha</taxon>
        <taxon>Rhabditoidea</taxon>
        <taxon>Rhabditidae</taxon>
        <taxon>Peloderinae</taxon>
        <taxon>Caenorhabditis</taxon>
    </lineage>
</organism>